<keyword evidence="4" id="KW-0067">ATP-binding</keyword>
<dbReference type="SMART" id="SM00382">
    <property type="entry name" value="AAA"/>
    <property type="match status" value="1"/>
</dbReference>
<keyword evidence="2 7" id="KW-0812">Transmembrane</keyword>
<dbReference type="InterPro" id="IPR010128">
    <property type="entry name" value="ATPase_T1SS_PrtD-like"/>
</dbReference>
<dbReference type="GO" id="GO:0016887">
    <property type="term" value="F:ATP hydrolysis activity"/>
    <property type="evidence" value="ECO:0007669"/>
    <property type="project" value="InterPro"/>
</dbReference>
<dbReference type="Proteomes" id="UP000640583">
    <property type="component" value="Unassembled WGS sequence"/>
</dbReference>
<evidence type="ECO:0000256" key="6">
    <source>
        <dbReference type="ARBA" id="ARBA00023136"/>
    </source>
</evidence>
<keyword evidence="5 7" id="KW-1133">Transmembrane helix</keyword>
<dbReference type="Pfam" id="PF00664">
    <property type="entry name" value="ABC_membrane"/>
    <property type="match status" value="1"/>
</dbReference>
<organism evidence="10 11">
    <name type="scientific">Halocynthiibacter styelae</name>
    <dbReference type="NCBI Taxonomy" id="2761955"/>
    <lineage>
        <taxon>Bacteria</taxon>
        <taxon>Pseudomonadati</taxon>
        <taxon>Pseudomonadota</taxon>
        <taxon>Alphaproteobacteria</taxon>
        <taxon>Rhodobacterales</taxon>
        <taxon>Paracoccaceae</taxon>
        <taxon>Halocynthiibacter</taxon>
    </lineage>
</organism>
<dbReference type="RefSeq" id="WP_228849899.1">
    <property type="nucleotide sequence ID" value="NZ_JADCKQ010000015.1"/>
</dbReference>
<evidence type="ECO:0000313" key="10">
    <source>
        <dbReference type="EMBL" id="MBI1495188.1"/>
    </source>
</evidence>
<feature type="domain" description="ABC transporter" evidence="8">
    <location>
        <begin position="339"/>
        <end position="575"/>
    </location>
</feature>
<dbReference type="InterPro" id="IPR027417">
    <property type="entry name" value="P-loop_NTPase"/>
</dbReference>
<dbReference type="AlphaFoldDB" id="A0A8J7IL02"/>
<dbReference type="SUPFAM" id="SSF90123">
    <property type="entry name" value="ABC transporter transmembrane region"/>
    <property type="match status" value="1"/>
</dbReference>
<comment type="subcellular location">
    <subcellularLocation>
        <location evidence="1">Cell membrane</location>
        <topology evidence="1">Multi-pass membrane protein</topology>
    </subcellularLocation>
</comment>
<dbReference type="EMBL" id="JADCKQ010000015">
    <property type="protein sequence ID" value="MBI1495188.1"/>
    <property type="molecule type" value="Genomic_DNA"/>
</dbReference>
<keyword evidence="11" id="KW-1185">Reference proteome</keyword>
<accession>A0A8J7IL02</accession>
<keyword evidence="6 7" id="KW-0472">Membrane</keyword>
<feature type="domain" description="ABC transmembrane type-1" evidence="9">
    <location>
        <begin position="28"/>
        <end position="308"/>
    </location>
</feature>
<evidence type="ECO:0000256" key="3">
    <source>
        <dbReference type="ARBA" id="ARBA00022741"/>
    </source>
</evidence>
<dbReference type="PROSITE" id="PS50929">
    <property type="entry name" value="ABC_TM1F"/>
    <property type="match status" value="1"/>
</dbReference>
<feature type="transmembrane region" description="Helical" evidence="7">
    <location>
        <begin position="26"/>
        <end position="52"/>
    </location>
</feature>
<dbReference type="NCBIfam" id="TIGR01842">
    <property type="entry name" value="type_I_sec_PrtD"/>
    <property type="match status" value="1"/>
</dbReference>
<dbReference type="GO" id="GO:0005886">
    <property type="term" value="C:plasma membrane"/>
    <property type="evidence" value="ECO:0007669"/>
    <property type="project" value="UniProtKB-SubCell"/>
</dbReference>
<evidence type="ECO:0000256" key="1">
    <source>
        <dbReference type="ARBA" id="ARBA00004651"/>
    </source>
</evidence>
<dbReference type="InterPro" id="IPR003593">
    <property type="entry name" value="AAA+_ATPase"/>
</dbReference>
<dbReference type="GO" id="GO:0015421">
    <property type="term" value="F:ABC-type oligopeptide transporter activity"/>
    <property type="evidence" value="ECO:0007669"/>
    <property type="project" value="TreeGrafter"/>
</dbReference>
<reference evidence="10" key="1">
    <citation type="submission" date="2020-10" db="EMBL/GenBank/DDBJ databases">
        <title>Paenihalocynthiibacter styelae gen. nov., sp. nov., isolated from stalked sea squirt Styela clava.</title>
        <authorList>
            <person name="Kim Y.-O."/>
            <person name="Yoon J.-H."/>
        </authorList>
    </citation>
    <scope>NUCLEOTIDE SEQUENCE</scope>
    <source>
        <strain evidence="10">MYP1-1</strain>
    </source>
</reference>
<dbReference type="InterPro" id="IPR036640">
    <property type="entry name" value="ABC1_TM_sf"/>
</dbReference>
<evidence type="ECO:0000256" key="4">
    <source>
        <dbReference type="ARBA" id="ARBA00022840"/>
    </source>
</evidence>
<dbReference type="PANTHER" id="PTHR43394">
    <property type="entry name" value="ATP-DEPENDENT PERMEASE MDL1, MITOCHONDRIAL"/>
    <property type="match status" value="1"/>
</dbReference>
<dbReference type="InterPro" id="IPR011527">
    <property type="entry name" value="ABC1_TM_dom"/>
</dbReference>
<evidence type="ECO:0000256" key="5">
    <source>
        <dbReference type="ARBA" id="ARBA00022989"/>
    </source>
</evidence>
<dbReference type="GO" id="GO:0030256">
    <property type="term" value="C:type I protein secretion system complex"/>
    <property type="evidence" value="ECO:0007669"/>
    <property type="project" value="InterPro"/>
</dbReference>
<gene>
    <name evidence="10" type="ORF">H1D41_16200</name>
</gene>
<feature type="transmembrane region" description="Helical" evidence="7">
    <location>
        <begin position="64"/>
        <end position="81"/>
    </location>
</feature>
<dbReference type="PROSITE" id="PS50893">
    <property type="entry name" value="ABC_TRANSPORTER_2"/>
    <property type="match status" value="1"/>
</dbReference>
<dbReference type="Gene3D" id="1.20.1560.10">
    <property type="entry name" value="ABC transporter type 1, transmembrane domain"/>
    <property type="match status" value="1"/>
</dbReference>
<feature type="transmembrane region" description="Helical" evidence="7">
    <location>
        <begin position="167"/>
        <end position="184"/>
    </location>
</feature>
<dbReference type="Pfam" id="PF00005">
    <property type="entry name" value="ABC_tran"/>
    <property type="match status" value="1"/>
</dbReference>
<evidence type="ECO:0000259" key="8">
    <source>
        <dbReference type="PROSITE" id="PS50893"/>
    </source>
</evidence>
<dbReference type="PANTHER" id="PTHR43394:SF1">
    <property type="entry name" value="ATP-BINDING CASSETTE SUB-FAMILY B MEMBER 10, MITOCHONDRIAL"/>
    <property type="match status" value="1"/>
</dbReference>
<evidence type="ECO:0000256" key="2">
    <source>
        <dbReference type="ARBA" id="ARBA00022692"/>
    </source>
</evidence>
<comment type="caution">
    <text evidence="10">The sequence shown here is derived from an EMBL/GenBank/DDBJ whole genome shotgun (WGS) entry which is preliminary data.</text>
</comment>
<dbReference type="InterPro" id="IPR039421">
    <property type="entry name" value="Type_1_exporter"/>
</dbReference>
<evidence type="ECO:0000259" key="9">
    <source>
        <dbReference type="PROSITE" id="PS50929"/>
    </source>
</evidence>
<dbReference type="GO" id="GO:0030253">
    <property type="term" value="P:protein secretion by the type I secretion system"/>
    <property type="evidence" value="ECO:0007669"/>
    <property type="project" value="InterPro"/>
</dbReference>
<dbReference type="Gene3D" id="3.40.50.300">
    <property type="entry name" value="P-loop containing nucleotide triphosphate hydrolases"/>
    <property type="match status" value="1"/>
</dbReference>
<evidence type="ECO:0000313" key="11">
    <source>
        <dbReference type="Proteomes" id="UP000640583"/>
    </source>
</evidence>
<keyword evidence="3" id="KW-0547">Nucleotide-binding</keyword>
<dbReference type="InterPro" id="IPR003439">
    <property type="entry name" value="ABC_transporter-like_ATP-bd"/>
</dbReference>
<dbReference type="GO" id="GO:0005524">
    <property type="term" value="F:ATP binding"/>
    <property type="evidence" value="ECO:0007669"/>
    <property type="project" value="UniProtKB-KW"/>
</dbReference>
<sequence>MAKPDSRLTEAGSAELREVLNRSRGILAFVGILSTFVNLLMLTGPIFMLQIYGNVLTSRSEETLIALTVLVAFLYGLMGILDHTRGRLLSRVGARFQSALDKRVFDATLQANMRPALQGTPQRVRGVQDLESVQRLLSSPVLSACFDVPFTPIFLAGLWFFHPWLGTLAMTGGGFLIVLTLISTRMTRRPVIEAQTSSILANRMADSLQNDPEMVQSLGMQGTAFTRWYRLRRQALNKSLASGDLVARFSASTKSIRLFLQSAMLALGAFLVLRGELNPGAMIAGSILMGRALAPIEQAIGNWAVVQQGRKGWDSLALLLSQVPAEAPRTSLPKPKAHLQVKQLTVVPPGESQAALRQVSFEVKPGQAIGVIGPSGAGKSSLARTISGVWKAAGGQIRLDGATLDQYGTDDLGLHIGYLPQRVELFEGTLAENIAGLQENPDAEAVIAAAQKADAHKLILSLPEGYDTKIDTQNSRLSGGQVQRIGLARALFGDPALVILDEPNSNLDNEGSVAANNAIKALKAEGKIVMIMAHRPAAIQECELLLMLENGNLRAFGPKDEVLRAVVQNHKDVKDKSTPGGVT</sequence>
<proteinExistence type="predicted"/>
<protein>
    <submittedName>
        <fullName evidence="10">Type I secretion system permease/ATPase</fullName>
    </submittedName>
</protein>
<evidence type="ECO:0000256" key="7">
    <source>
        <dbReference type="SAM" id="Phobius"/>
    </source>
</evidence>
<name>A0A8J7IL02_9RHOB</name>
<dbReference type="SUPFAM" id="SSF52540">
    <property type="entry name" value="P-loop containing nucleoside triphosphate hydrolases"/>
    <property type="match status" value="1"/>
</dbReference>